<dbReference type="Gene3D" id="3.40.50.720">
    <property type="entry name" value="NAD(P)-binding Rossmann-like Domain"/>
    <property type="match status" value="1"/>
</dbReference>
<dbReference type="InterPro" id="IPR002347">
    <property type="entry name" value="SDR_fam"/>
</dbReference>
<dbReference type="InterPro" id="IPR020904">
    <property type="entry name" value="Sc_DH/Rdtase_CS"/>
</dbReference>
<protein>
    <submittedName>
        <fullName evidence="3">Uncharacterized protein</fullName>
    </submittedName>
</protein>
<dbReference type="RefSeq" id="WP_006010927.1">
    <property type="nucleotide sequence ID" value="NZ_BAEQ01000028.1"/>
</dbReference>
<dbReference type="Proteomes" id="UP000006251">
    <property type="component" value="Unassembled WGS sequence"/>
</dbReference>
<proteinExistence type="inferred from homology"/>
<dbReference type="InterPro" id="IPR036291">
    <property type="entry name" value="NAD(P)-bd_dom_sf"/>
</dbReference>
<dbReference type="PANTHER" id="PTHR24321:SF8">
    <property type="entry name" value="ESTRADIOL 17-BETA-DEHYDROGENASE 8-RELATED"/>
    <property type="match status" value="1"/>
</dbReference>
<evidence type="ECO:0000256" key="2">
    <source>
        <dbReference type="ARBA" id="ARBA00023002"/>
    </source>
</evidence>
<dbReference type="OrthoDB" id="9810734at2"/>
<dbReference type="GO" id="GO:0016491">
    <property type="term" value="F:oxidoreductase activity"/>
    <property type="evidence" value="ECO:0007669"/>
    <property type="project" value="UniProtKB-KW"/>
</dbReference>
<dbReference type="PRINTS" id="PR00080">
    <property type="entry name" value="SDRFAMILY"/>
</dbReference>
<sequence>MDGIKDKVILVTGAASGIGAEISNYLCREGAIVIASDLKKDDVQKRVDELNKQGGRAYSLSLDVTQENDWKEAMNFVRINFNRLDGLVNNAGIFFKAPIEETSLDAFNRVMKVNVSGVFLGVKYAISFFREQAKDNQKPTGSIVNLASLAGLLAIKDMGAYCASKAAVRNMTKSIAVECGNNGERIRINSINPGTIKTEMTIDGFGAEFFDEYEQDTLPIPFGEYGLPEDISPAVAFLLSEESEIITGAEITIDGGWSAGLTGVSL</sequence>
<dbReference type="NCBIfam" id="NF005559">
    <property type="entry name" value="PRK07231.1"/>
    <property type="match status" value="1"/>
</dbReference>
<dbReference type="FunFam" id="3.40.50.720:FF:000084">
    <property type="entry name" value="Short-chain dehydrogenase reductase"/>
    <property type="match status" value="1"/>
</dbReference>
<dbReference type="SUPFAM" id="SSF51735">
    <property type="entry name" value="NAD(P)-binding Rossmann-fold domains"/>
    <property type="match status" value="1"/>
</dbReference>
<dbReference type="EMBL" id="BAEQ01000028">
    <property type="protein sequence ID" value="GAC28626.1"/>
    <property type="molecule type" value="Genomic_DNA"/>
</dbReference>
<keyword evidence="2" id="KW-0560">Oxidoreductase</keyword>
<dbReference type="AlphaFoldDB" id="K6YXA3"/>
<accession>K6YXA3</accession>
<dbReference type="PANTHER" id="PTHR24321">
    <property type="entry name" value="DEHYDROGENASES, SHORT CHAIN"/>
    <property type="match status" value="1"/>
</dbReference>
<dbReference type="STRING" id="1121922.GCA_000428905_01935"/>
<evidence type="ECO:0000313" key="4">
    <source>
        <dbReference type="Proteomes" id="UP000006251"/>
    </source>
</evidence>
<comment type="similarity">
    <text evidence="1">Belongs to the short-chain dehydrogenases/reductases (SDR) family.</text>
</comment>
<gene>
    <name evidence="3" type="ORF">GPAL_1763</name>
</gene>
<name>K6YXA3_9ALTE</name>
<evidence type="ECO:0000313" key="3">
    <source>
        <dbReference type="EMBL" id="GAC28626.1"/>
    </source>
</evidence>
<comment type="caution">
    <text evidence="3">The sequence shown here is derived from an EMBL/GenBank/DDBJ whole genome shotgun (WGS) entry which is preliminary data.</text>
</comment>
<organism evidence="3 4">
    <name type="scientific">Brumicola pallidula DSM 14239 = ACAM 615</name>
    <dbReference type="NCBI Taxonomy" id="1121922"/>
    <lineage>
        <taxon>Bacteria</taxon>
        <taxon>Pseudomonadati</taxon>
        <taxon>Pseudomonadota</taxon>
        <taxon>Gammaproteobacteria</taxon>
        <taxon>Alteromonadales</taxon>
        <taxon>Alteromonadaceae</taxon>
        <taxon>Brumicola</taxon>
    </lineage>
</organism>
<dbReference type="Pfam" id="PF13561">
    <property type="entry name" value="adh_short_C2"/>
    <property type="match status" value="1"/>
</dbReference>
<dbReference type="PROSITE" id="PS00061">
    <property type="entry name" value="ADH_SHORT"/>
    <property type="match status" value="1"/>
</dbReference>
<reference evidence="4" key="1">
    <citation type="journal article" date="2014" name="Environ. Microbiol.">
        <title>Comparative genomics of the marine bacterial genus Glaciecola reveals the high degree of genomic diversity and genomic characteristic for cold adaptation.</title>
        <authorList>
            <person name="Qin Q.L."/>
            <person name="Xie B.B."/>
            <person name="Yu Y."/>
            <person name="Shu Y.L."/>
            <person name="Rong J.C."/>
            <person name="Zhang Y.J."/>
            <person name="Zhao D.L."/>
            <person name="Chen X.L."/>
            <person name="Zhang X.Y."/>
            <person name="Chen B."/>
            <person name="Zhou B.C."/>
            <person name="Zhang Y.Z."/>
        </authorList>
    </citation>
    <scope>NUCLEOTIDE SEQUENCE [LARGE SCALE GENOMIC DNA]</scope>
    <source>
        <strain evidence="4">ACAM 615</strain>
    </source>
</reference>
<dbReference type="PRINTS" id="PR00081">
    <property type="entry name" value="GDHRDH"/>
</dbReference>
<evidence type="ECO:0000256" key="1">
    <source>
        <dbReference type="ARBA" id="ARBA00006484"/>
    </source>
</evidence>
<keyword evidence="4" id="KW-1185">Reference proteome</keyword>